<dbReference type="InterPro" id="IPR029058">
    <property type="entry name" value="AB_hydrolase_fold"/>
</dbReference>
<dbReference type="Gene3D" id="3.40.50.1820">
    <property type="entry name" value="alpha/beta hydrolase"/>
    <property type="match status" value="1"/>
</dbReference>
<evidence type="ECO:0000313" key="3">
    <source>
        <dbReference type="Proteomes" id="UP001205906"/>
    </source>
</evidence>
<dbReference type="Pfam" id="PF12146">
    <property type="entry name" value="Hydrolase_4"/>
    <property type="match status" value="1"/>
</dbReference>
<reference evidence="2 3" key="1">
    <citation type="submission" date="2022-06" db="EMBL/GenBank/DDBJ databases">
        <title>Mesorhizobium sp. strain RP14 Genome sequencing and assembly.</title>
        <authorList>
            <person name="Kim I."/>
        </authorList>
    </citation>
    <scope>NUCLEOTIDE SEQUENCE [LARGE SCALE GENOMIC DNA]</scope>
    <source>
        <strain evidence="3">RP14(2022)</strain>
    </source>
</reference>
<dbReference type="PANTHER" id="PTHR11614">
    <property type="entry name" value="PHOSPHOLIPASE-RELATED"/>
    <property type="match status" value="1"/>
</dbReference>
<keyword evidence="2" id="KW-0378">Hydrolase</keyword>
<comment type="caution">
    <text evidence="2">The sequence shown here is derived from an EMBL/GenBank/DDBJ whole genome shotgun (WGS) entry which is preliminary data.</text>
</comment>
<dbReference type="InterPro" id="IPR022742">
    <property type="entry name" value="Hydrolase_4"/>
</dbReference>
<dbReference type="RefSeq" id="WP_252817987.1">
    <property type="nucleotide sequence ID" value="NZ_JAMXQS010000004.1"/>
</dbReference>
<organism evidence="2 3">
    <name type="scientific">Mesorhizobium liriopis</name>
    <dbReference type="NCBI Taxonomy" id="2953882"/>
    <lineage>
        <taxon>Bacteria</taxon>
        <taxon>Pseudomonadati</taxon>
        <taxon>Pseudomonadota</taxon>
        <taxon>Alphaproteobacteria</taxon>
        <taxon>Hyphomicrobiales</taxon>
        <taxon>Phyllobacteriaceae</taxon>
        <taxon>Mesorhizobium</taxon>
    </lineage>
</organism>
<name>A0ABT1C4R1_9HYPH</name>
<evidence type="ECO:0000259" key="1">
    <source>
        <dbReference type="Pfam" id="PF12146"/>
    </source>
</evidence>
<sequence>MPALPADPLPDAALYATPANPIPEGTRVGFLLDHAKRRVRTAVFPHAAKPAKGTVLVLTGRNEAIEKYFETARDLNRRGFVAIALDWRGQGGSDRLLKNPQRGHVGSFSDYIEDFDLVFETIALPDTPAPYYVLAHSTGALVALLAAPRYTNQIRRMVLLSPLLEISGFSFAHRGIHRLSHAVAGIGLGRIYLGGGPRKPGMPRFEQNPLTSDPARFERNAELLQTFPQLALGGPTASWVRAACRAIDAANEPAFMSSVRIPTMFVAAGADRIVSTAATERYAPRLRAGALVTIDGARHEIPQEADRYREQMWAAFDAFVPGSDSGF</sequence>
<dbReference type="InterPro" id="IPR051044">
    <property type="entry name" value="MAG_DAG_Lipase"/>
</dbReference>
<dbReference type="EMBL" id="JAMXQS010000004">
    <property type="protein sequence ID" value="MCO6049832.1"/>
    <property type="molecule type" value="Genomic_DNA"/>
</dbReference>
<feature type="domain" description="Serine aminopeptidase S33" evidence="1">
    <location>
        <begin position="50"/>
        <end position="305"/>
    </location>
</feature>
<evidence type="ECO:0000313" key="2">
    <source>
        <dbReference type="EMBL" id="MCO6049832.1"/>
    </source>
</evidence>
<keyword evidence="3" id="KW-1185">Reference proteome</keyword>
<dbReference type="SUPFAM" id="SSF53474">
    <property type="entry name" value="alpha/beta-Hydrolases"/>
    <property type="match status" value="1"/>
</dbReference>
<gene>
    <name evidence="2" type="ORF">NGM99_08500</name>
</gene>
<dbReference type="Proteomes" id="UP001205906">
    <property type="component" value="Unassembled WGS sequence"/>
</dbReference>
<accession>A0ABT1C4R1</accession>
<dbReference type="GO" id="GO:0016787">
    <property type="term" value="F:hydrolase activity"/>
    <property type="evidence" value="ECO:0007669"/>
    <property type="project" value="UniProtKB-KW"/>
</dbReference>
<protein>
    <submittedName>
        <fullName evidence="2">Alpha/beta hydrolase</fullName>
    </submittedName>
</protein>
<proteinExistence type="predicted"/>